<dbReference type="EMBL" id="JAACNO010000947">
    <property type="protein sequence ID" value="KAF4143867.1"/>
    <property type="molecule type" value="Genomic_DNA"/>
</dbReference>
<proteinExistence type="predicted"/>
<feature type="compositionally biased region" description="Polar residues" evidence="1">
    <location>
        <begin position="18"/>
        <end position="28"/>
    </location>
</feature>
<organism evidence="2 4">
    <name type="scientific">Phytophthora infestans</name>
    <name type="common">Potato late blight agent</name>
    <name type="synonym">Botrytis infestans</name>
    <dbReference type="NCBI Taxonomy" id="4787"/>
    <lineage>
        <taxon>Eukaryota</taxon>
        <taxon>Sar</taxon>
        <taxon>Stramenopiles</taxon>
        <taxon>Oomycota</taxon>
        <taxon>Peronosporomycetes</taxon>
        <taxon>Peronosporales</taxon>
        <taxon>Peronosporaceae</taxon>
        <taxon>Phytophthora</taxon>
    </lineage>
</organism>
<evidence type="ECO:0000313" key="3">
    <source>
        <dbReference type="EMBL" id="KAF4143867.1"/>
    </source>
</evidence>
<comment type="caution">
    <text evidence="2">The sequence shown here is derived from an EMBL/GenBank/DDBJ whole genome shotgun (WGS) entry which is preliminary data.</text>
</comment>
<feature type="compositionally biased region" description="Basic and acidic residues" evidence="1">
    <location>
        <begin position="48"/>
        <end position="66"/>
    </location>
</feature>
<dbReference type="AlphaFoldDB" id="A0A833T5F2"/>
<dbReference type="SUPFAM" id="SSF57889">
    <property type="entry name" value="Cysteine-rich domain"/>
    <property type="match status" value="1"/>
</dbReference>
<protein>
    <recommendedName>
        <fullName evidence="5">Phorbol-ester/DAG-type domain-containing protein</fullName>
    </recommendedName>
</protein>
<evidence type="ECO:0000313" key="4">
    <source>
        <dbReference type="Proteomes" id="UP000602510"/>
    </source>
</evidence>
<evidence type="ECO:0000313" key="2">
    <source>
        <dbReference type="EMBL" id="KAF4034076.1"/>
    </source>
</evidence>
<gene>
    <name evidence="2" type="ORF">GN244_ATG13959</name>
    <name evidence="3" type="ORF">GN958_ATG06953</name>
</gene>
<evidence type="ECO:0008006" key="5">
    <source>
        <dbReference type="Google" id="ProtNLM"/>
    </source>
</evidence>
<reference evidence="2" key="1">
    <citation type="submission" date="2020-04" db="EMBL/GenBank/DDBJ databases">
        <title>Hybrid Assembly of Korean Phytophthora infestans isolates.</title>
        <authorList>
            <person name="Prokchorchik M."/>
            <person name="Lee Y."/>
            <person name="Seo J."/>
            <person name="Cho J.-H."/>
            <person name="Park Y.-E."/>
            <person name="Jang D.-C."/>
            <person name="Im J.-S."/>
            <person name="Choi J.-G."/>
            <person name="Park H.-J."/>
            <person name="Lee G.-B."/>
            <person name="Lee Y.-G."/>
            <person name="Hong S.-Y."/>
            <person name="Cho K."/>
            <person name="Sohn K.H."/>
        </authorList>
    </citation>
    <scope>NUCLEOTIDE SEQUENCE</scope>
    <source>
        <strain evidence="2">KR_1_A1</strain>
        <strain evidence="3">KR_2_A2</strain>
    </source>
</reference>
<dbReference type="EMBL" id="WSZM01000387">
    <property type="protein sequence ID" value="KAF4034076.1"/>
    <property type="molecule type" value="Genomic_DNA"/>
</dbReference>
<evidence type="ECO:0000256" key="1">
    <source>
        <dbReference type="SAM" id="MobiDB-lite"/>
    </source>
</evidence>
<name>A0A833T5F2_PHYIN</name>
<keyword evidence="4" id="KW-1185">Reference proteome</keyword>
<sequence length="164" mass="18631">MEATFQEFNRRVAISLLGSQVSGPQQRKPQPAEAPKPLQQPYSGGKRRREEDKDGAMQREKDDKSLHILMPNLGRARILCRLCSKRGLKTRPRYGCVQCRLGFHVECFAVFHHPERYITNSSDSERDALDVITGNSTSMPATRRRSIMSFEQVTLPASSDIQEI</sequence>
<dbReference type="InterPro" id="IPR046349">
    <property type="entry name" value="C1-like_sf"/>
</dbReference>
<accession>A0A833T5F2</accession>
<dbReference type="Proteomes" id="UP000602510">
    <property type="component" value="Unassembled WGS sequence"/>
</dbReference>
<dbReference type="Proteomes" id="UP000704712">
    <property type="component" value="Unassembled WGS sequence"/>
</dbReference>
<feature type="region of interest" description="Disordered" evidence="1">
    <location>
        <begin position="18"/>
        <end position="66"/>
    </location>
</feature>